<dbReference type="PANTHER" id="PTHR30250:SF11">
    <property type="entry name" value="O-ANTIGEN TRANSPORTER-RELATED"/>
    <property type="match status" value="1"/>
</dbReference>
<evidence type="ECO:0000256" key="6">
    <source>
        <dbReference type="SAM" id="Phobius"/>
    </source>
</evidence>
<dbReference type="InterPro" id="IPR050833">
    <property type="entry name" value="Poly_Biosynth_Transport"/>
</dbReference>
<dbReference type="GO" id="GO:0005886">
    <property type="term" value="C:plasma membrane"/>
    <property type="evidence" value="ECO:0007669"/>
    <property type="project" value="UniProtKB-SubCell"/>
</dbReference>
<proteinExistence type="predicted"/>
<dbReference type="OrthoDB" id="103403at2"/>
<feature type="transmembrane region" description="Helical" evidence="6">
    <location>
        <begin position="362"/>
        <end position="383"/>
    </location>
</feature>
<evidence type="ECO:0000256" key="2">
    <source>
        <dbReference type="ARBA" id="ARBA00022475"/>
    </source>
</evidence>
<keyword evidence="2" id="KW-1003">Cell membrane</keyword>
<evidence type="ECO:0000313" key="8">
    <source>
        <dbReference type="Proteomes" id="UP000316093"/>
    </source>
</evidence>
<keyword evidence="5 6" id="KW-0472">Membrane</keyword>
<feature type="transmembrane region" description="Helical" evidence="6">
    <location>
        <begin position="330"/>
        <end position="350"/>
    </location>
</feature>
<sequence length="539" mass="57084">MDDGAAGRRRADAGRAQARHGARALTRRLDVLRSVGIVTVSTYIEYALGLLMSVWIARSLGPADFGRYAFTVWLCGWLIVCSNHALTTSSTKFIAEADGMGDPRLASSLAARFSRIQGWSSLGVIGLFVIVAALFRPSEWDQSLLPIMLLVVVAVVAKANYAMLVAVGKGQERFEPEAVATVIGGIVGMLLVLGAMFTHAGLLSFVALFTIACLLLNLINRLMYRRLCRPFEPGEIPPAMTARVNRHLKLTATLVLMGSFRTGTIEVFMLNTFTGSVAVGYFAIAGTLTRGAVQLFSVGLTSTLLPYMAKTYGESGTAKAARFLSEATRFYWAVGIAIAGLGVVTTPEIVRLMYGTRYVDAIPAIEATLVLGGLLLIGNGIAAFQTVVDRQDDRVRIAVVALVANAVAGAALIPPFGLAGAVGTYATTRIVEMGLAVHYLRKATQGGLPLAAMVRLFAVGLVAMAAAWAATEATPSRLGFLVGALAFVAIYVPGSVWVRYWSADDLQLMAGISRRLGPPGRALSRVLAIVPPSAAKASS</sequence>
<feature type="transmembrane region" description="Helical" evidence="6">
    <location>
        <begin position="178"/>
        <end position="196"/>
    </location>
</feature>
<evidence type="ECO:0000256" key="5">
    <source>
        <dbReference type="ARBA" id="ARBA00023136"/>
    </source>
</evidence>
<gene>
    <name evidence="7" type="ORF">FIV34_09125</name>
</gene>
<feature type="transmembrane region" description="Helical" evidence="6">
    <location>
        <begin position="452"/>
        <end position="471"/>
    </location>
</feature>
<feature type="transmembrane region" description="Helical" evidence="6">
    <location>
        <begin position="116"/>
        <end position="135"/>
    </location>
</feature>
<dbReference type="PANTHER" id="PTHR30250">
    <property type="entry name" value="PST FAMILY PREDICTED COLANIC ACID TRANSPORTER"/>
    <property type="match status" value="1"/>
</dbReference>
<name>A0A4Y5Z4L0_9GAMM</name>
<accession>A0A4Y5Z4L0</accession>
<feature type="transmembrane region" description="Helical" evidence="6">
    <location>
        <begin position="395"/>
        <end position="413"/>
    </location>
</feature>
<keyword evidence="8" id="KW-1185">Reference proteome</keyword>
<feature type="transmembrane region" description="Helical" evidence="6">
    <location>
        <begin position="477"/>
        <end position="498"/>
    </location>
</feature>
<feature type="transmembrane region" description="Helical" evidence="6">
    <location>
        <begin position="68"/>
        <end position="86"/>
    </location>
</feature>
<dbReference type="KEGG" id="lpy:FIV34_09125"/>
<dbReference type="AlphaFoldDB" id="A0A4Y5Z4L0"/>
<feature type="transmembrane region" description="Helical" evidence="6">
    <location>
        <begin position="291"/>
        <end position="309"/>
    </location>
</feature>
<evidence type="ECO:0000256" key="1">
    <source>
        <dbReference type="ARBA" id="ARBA00004651"/>
    </source>
</evidence>
<dbReference type="EMBL" id="CP041046">
    <property type="protein sequence ID" value="QDE39353.1"/>
    <property type="molecule type" value="Genomic_DNA"/>
</dbReference>
<evidence type="ECO:0000256" key="4">
    <source>
        <dbReference type="ARBA" id="ARBA00022989"/>
    </source>
</evidence>
<feature type="transmembrane region" description="Helical" evidence="6">
    <location>
        <begin position="267"/>
        <end position="285"/>
    </location>
</feature>
<comment type="subcellular location">
    <subcellularLocation>
        <location evidence="1">Cell membrane</location>
        <topology evidence="1">Multi-pass membrane protein</topology>
    </subcellularLocation>
</comment>
<organism evidence="7 8">
    <name type="scientific">Luteibacter pinisoli</name>
    <dbReference type="NCBI Taxonomy" id="2589080"/>
    <lineage>
        <taxon>Bacteria</taxon>
        <taxon>Pseudomonadati</taxon>
        <taxon>Pseudomonadota</taxon>
        <taxon>Gammaproteobacteria</taxon>
        <taxon>Lysobacterales</taxon>
        <taxon>Rhodanobacteraceae</taxon>
        <taxon>Luteibacter</taxon>
    </lineage>
</organism>
<dbReference type="InterPro" id="IPR002797">
    <property type="entry name" value="Polysacc_synth"/>
</dbReference>
<reference evidence="7 8" key="1">
    <citation type="submission" date="2019-06" db="EMBL/GenBank/DDBJ databases">
        <title>A complete genome sequence for Luteibacter pinisoli MAH-14.</title>
        <authorList>
            <person name="Baltrus D.A."/>
        </authorList>
    </citation>
    <scope>NUCLEOTIDE SEQUENCE [LARGE SCALE GENOMIC DNA]</scope>
    <source>
        <strain evidence="7 8">MAH-14</strain>
    </source>
</reference>
<evidence type="ECO:0000313" key="7">
    <source>
        <dbReference type="EMBL" id="QDE39353.1"/>
    </source>
</evidence>
<keyword evidence="4 6" id="KW-1133">Transmembrane helix</keyword>
<feature type="transmembrane region" description="Helical" evidence="6">
    <location>
        <begin position="202"/>
        <end position="219"/>
    </location>
</feature>
<evidence type="ECO:0000256" key="3">
    <source>
        <dbReference type="ARBA" id="ARBA00022692"/>
    </source>
</evidence>
<dbReference type="Proteomes" id="UP000316093">
    <property type="component" value="Chromosome"/>
</dbReference>
<protein>
    <submittedName>
        <fullName evidence="7">Uncharacterized protein</fullName>
    </submittedName>
</protein>
<feature type="transmembrane region" description="Helical" evidence="6">
    <location>
        <begin position="35"/>
        <end position="56"/>
    </location>
</feature>
<dbReference type="Pfam" id="PF01943">
    <property type="entry name" value="Polysacc_synt"/>
    <property type="match status" value="1"/>
</dbReference>
<keyword evidence="3 6" id="KW-0812">Transmembrane</keyword>
<feature type="transmembrane region" description="Helical" evidence="6">
    <location>
        <begin position="147"/>
        <end position="166"/>
    </location>
</feature>